<feature type="domain" description="Beta-lactamase-related" evidence="1">
    <location>
        <begin position="32"/>
        <end position="377"/>
    </location>
</feature>
<name>A0ABS0DIP6_9NOCA</name>
<sequence length="405" mass="42873">MSNDASVRGSAVPGFERLLRVFGRSFGSRPGAGAALSVHRHGVPLVDIWTGDAGTEPWTENTGTIVFSATKGITSTVIHRLADRGELDYRAPVAQYWPEFAANGKSRITVAQVMTHSAGLSSLSPLAAAMSDVLDHEEMENRLAAAKPDRLLGRPTYHAITYGWLLAGLARRVTGKGMGELFRTEVTEPLAIDGLHLGHPPTGSVTKYAPLAGSQFDALGTPLGSALLGHGQRLPGPLGAAVRCLFLPGAHSIFQGDMPPILRTELGAGNAVATASALASVYDALACRGVVNGNRYLSEATVREIGKVRSYHVDRALFYLPMMWHLGYHSMPMPGARHGIGHIGLGGSFGWADPSQGLSVGFVHNRFSLGQLGADQIIAVWLLPLIVSSLRGVGRDSLENLGRAA</sequence>
<accession>A0ABS0DIP6</accession>
<proteinExistence type="predicted"/>
<dbReference type="SUPFAM" id="SSF56601">
    <property type="entry name" value="beta-lactamase/transpeptidase-like"/>
    <property type="match status" value="1"/>
</dbReference>
<protein>
    <submittedName>
        <fullName evidence="2">Beta-lactamase family protein</fullName>
    </submittedName>
</protein>
<keyword evidence="3" id="KW-1185">Reference proteome</keyword>
<dbReference type="InterPro" id="IPR012338">
    <property type="entry name" value="Beta-lactam/transpept-like"/>
</dbReference>
<dbReference type="PANTHER" id="PTHR43319">
    <property type="entry name" value="BETA-LACTAMASE-RELATED"/>
    <property type="match status" value="1"/>
</dbReference>
<dbReference type="PANTHER" id="PTHR43319:SF3">
    <property type="entry name" value="BETA-LACTAMASE-RELATED DOMAIN-CONTAINING PROTEIN"/>
    <property type="match status" value="1"/>
</dbReference>
<dbReference type="RefSeq" id="WP_195005179.1">
    <property type="nucleotide sequence ID" value="NZ_JADLQN010000013.1"/>
</dbReference>
<comment type="caution">
    <text evidence="2">The sequence shown here is derived from an EMBL/GenBank/DDBJ whole genome shotgun (WGS) entry which is preliminary data.</text>
</comment>
<evidence type="ECO:0000313" key="2">
    <source>
        <dbReference type="EMBL" id="MBF6358344.1"/>
    </source>
</evidence>
<dbReference type="Pfam" id="PF00144">
    <property type="entry name" value="Beta-lactamase"/>
    <property type="match status" value="1"/>
</dbReference>
<dbReference type="EMBL" id="JADLQN010000013">
    <property type="protein sequence ID" value="MBF6358344.1"/>
    <property type="molecule type" value="Genomic_DNA"/>
</dbReference>
<dbReference type="Proteomes" id="UP000707731">
    <property type="component" value="Unassembled WGS sequence"/>
</dbReference>
<dbReference type="Gene3D" id="3.40.710.10">
    <property type="entry name" value="DD-peptidase/beta-lactamase superfamily"/>
    <property type="match status" value="1"/>
</dbReference>
<gene>
    <name evidence="2" type="ORF">IU449_27985</name>
</gene>
<evidence type="ECO:0000259" key="1">
    <source>
        <dbReference type="Pfam" id="PF00144"/>
    </source>
</evidence>
<evidence type="ECO:0000313" key="3">
    <source>
        <dbReference type="Proteomes" id="UP000707731"/>
    </source>
</evidence>
<dbReference type="InterPro" id="IPR001466">
    <property type="entry name" value="Beta-lactam-related"/>
</dbReference>
<organism evidence="2 3">
    <name type="scientific">Nocardia higoensis</name>
    <dbReference type="NCBI Taxonomy" id="228599"/>
    <lineage>
        <taxon>Bacteria</taxon>
        <taxon>Bacillati</taxon>
        <taxon>Actinomycetota</taxon>
        <taxon>Actinomycetes</taxon>
        <taxon>Mycobacteriales</taxon>
        <taxon>Nocardiaceae</taxon>
        <taxon>Nocardia</taxon>
    </lineage>
</organism>
<dbReference type="InterPro" id="IPR052907">
    <property type="entry name" value="Beta-lactamase/esterase"/>
</dbReference>
<reference evidence="2 3" key="1">
    <citation type="submission" date="2020-10" db="EMBL/GenBank/DDBJ databases">
        <title>Identification of Nocardia species via Next-generation sequencing and recognition of intraspecies genetic diversity.</title>
        <authorList>
            <person name="Li P."/>
            <person name="Li P."/>
            <person name="Lu B."/>
        </authorList>
    </citation>
    <scope>NUCLEOTIDE SEQUENCE [LARGE SCALE GENOMIC DNA]</scope>
    <source>
        <strain evidence="2 3">BJ06-0143</strain>
    </source>
</reference>